<organism evidence="5 6">
    <name type="scientific">Bhargavaea ginsengi</name>
    <dbReference type="NCBI Taxonomy" id="426757"/>
    <lineage>
        <taxon>Bacteria</taxon>
        <taxon>Bacillati</taxon>
        <taxon>Bacillota</taxon>
        <taxon>Bacilli</taxon>
        <taxon>Bacillales</taxon>
        <taxon>Caryophanaceae</taxon>
        <taxon>Bhargavaea</taxon>
    </lineage>
</organism>
<dbReference type="PANTHER" id="PTHR11575">
    <property type="entry name" value="5'-NUCLEOTIDASE-RELATED"/>
    <property type="match status" value="1"/>
</dbReference>
<dbReference type="GO" id="GO:0009166">
    <property type="term" value="P:nucleotide catabolic process"/>
    <property type="evidence" value="ECO:0007669"/>
    <property type="project" value="InterPro"/>
</dbReference>
<dbReference type="Proteomes" id="UP000199200">
    <property type="component" value="Unassembled WGS sequence"/>
</dbReference>
<keyword evidence="2" id="KW-0547">Nucleotide-binding</keyword>
<dbReference type="Gene3D" id="3.60.21.10">
    <property type="match status" value="1"/>
</dbReference>
<dbReference type="OrthoDB" id="9801679at2"/>
<dbReference type="InterPro" id="IPR036907">
    <property type="entry name" value="5'-Nucleotdase_C_sf"/>
</dbReference>
<dbReference type="AlphaFoldDB" id="A0A1H6SF95"/>
<feature type="domain" description="5'-Nucleotidase C-terminal" evidence="4">
    <location>
        <begin position="324"/>
        <end position="481"/>
    </location>
</feature>
<dbReference type="PRINTS" id="PR01607">
    <property type="entry name" value="APYRASEFAMLY"/>
</dbReference>
<dbReference type="SUPFAM" id="SSF56300">
    <property type="entry name" value="Metallo-dependent phosphatases"/>
    <property type="match status" value="1"/>
</dbReference>
<dbReference type="SUPFAM" id="SSF55816">
    <property type="entry name" value="5'-nucleotidase (syn. UDP-sugar hydrolase), C-terminal domain"/>
    <property type="match status" value="1"/>
</dbReference>
<dbReference type="PROSITE" id="PS00785">
    <property type="entry name" value="5_NUCLEOTIDASE_1"/>
    <property type="match status" value="1"/>
</dbReference>
<evidence type="ECO:0000259" key="3">
    <source>
        <dbReference type="Pfam" id="PF00149"/>
    </source>
</evidence>
<sequence>MDKLTLTILETSDVHGYLFPGDGKTKEQDLGFGLFKAATVIREERCKANGPVLVIDNGDFLQGSPLSSYMERELGTGAPLVEALNKLEVDAGVPGNHEFNHGLFYMMESVRAAHFPVLAANILDETGEPVTGKAYEIFEKEGVRIAVLGLVTRYIPHWEHPDHCAGLTFRSAVDSANEYVPMLREIADVVVVSYHGGLECDLETGEPTEMLTGENEGYALLTEVPGIDVLLTGHQHRKIATVKNGIPVLQPGYRGEAVGKATMELERQGDSWHITGCAAELMDVNDKEADRPLMKQFGAMEDKLEEWLDMPVGAVVGDMSISDSHDTRIRGHAYIDFINRVQMHHSGCSISATSLFSQEAKGLPPSVTMRDIVTNYPYPNTLAVCRVTGSDLKEALELSATYFEISQDGEIGINPEYIHPKPQHYNYDMYAGIEYTIDLTRPPGDRITVLIHDGRLIKPDETLEIVLNQYRAVGGGGYYMFGPSKITREIRVPMTELIAGYFKEHPVVTATQTRNFEVIRSGFGKEEDEVLDLQLENRA</sequence>
<dbReference type="EMBL" id="FNZF01000001">
    <property type="protein sequence ID" value="SEI62395.1"/>
    <property type="molecule type" value="Genomic_DNA"/>
</dbReference>
<dbReference type="STRING" id="426757.SAMN04488127_0004"/>
<proteinExistence type="inferred from homology"/>
<evidence type="ECO:0000256" key="2">
    <source>
        <dbReference type="RuleBase" id="RU362119"/>
    </source>
</evidence>
<evidence type="ECO:0000313" key="6">
    <source>
        <dbReference type="Proteomes" id="UP000199200"/>
    </source>
</evidence>
<dbReference type="PANTHER" id="PTHR11575:SF6">
    <property type="entry name" value="2',3'-CYCLIC-NUCLEOTIDE 2'-PHOSPHODIESTERASE_3'-NUCLEOTIDASE"/>
    <property type="match status" value="1"/>
</dbReference>
<accession>A0A1H6SF95</accession>
<dbReference type="RefSeq" id="WP_092048527.1">
    <property type="nucleotide sequence ID" value="NZ_FNZF01000001.1"/>
</dbReference>
<evidence type="ECO:0000259" key="4">
    <source>
        <dbReference type="Pfam" id="PF02872"/>
    </source>
</evidence>
<dbReference type="GO" id="GO:0016788">
    <property type="term" value="F:hydrolase activity, acting on ester bonds"/>
    <property type="evidence" value="ECO:0007669"/>
    <property type="project" value="InterPro"/>
</dbReference>
<protein>
    <submittedName>
        <fullName evidence="5">2',3'-cyclic-nucleotide 2'-phosphodiesterase / 3'-nucleotidase</fullName>
    </submittedName>
</protein>
<dbReference type="InterPro" id="IPR008334">
    <property type="entry name" value="5'-Nucleotdase_C"/>
</dbReference>
<dbReference type="GO" id="GO:0000166">
    <property type="term" value="F:nucleotide binding"/>
    <property type="evidence" value="ECO:0007669"/>
    <property type="project" value="UniProtKB-KW"/>
</dbReference>
<gene>
    <name evidence="5" type="ORF">SAMN04488127_0004</name>
</gene>
<keyword evidence="1" id="KW-0732">Signal</keyword>
<feature type="domain" description="Calcineurin-like phosphoesterase" evidence="3">
    <location>
        <begin position="7"/>
        <end position="237"/>
    </location>
</feature>
<dbReference type="InterPro" id="IPR029052">
    <property type="entry name" value="Metallo-depent_PP-like"/>
</dbReference>
<dbReference type="InterPro" id="IPR006146">
    <property type="entry name" value="5'-Nucleotdase_CS"/>
</dbReference>
<dbReference type="Pfam" id="PF00149">
    <property type="entry name" value="Metallophos"/>
    <property type="match status" value="1"/>
</dbReference>
<dbReference type="InterPro" id="IPR006179">
    <property type="entry name" value="5_nucleotidase/apyrase"/>
</dbReference>
<name>A0A1H6SF95_9BACL</name>
<evidence type="ECO:0000313" key="5">
    <source>
        <dbReference type="EMBL" id="SEI62395.1"/>
    </source>
</evidence>
<dbReference type="GO" id="GO:0030288">
    <property type="term" value="C:outer membrane-bounded periplasmic space"/>
    <property type="evidence" value="ECO:0007669"/>
    <property type="project" value="TreeGrafter"/>
</dbReference>
<dbReference type="InterPro" id="IPR004843">
    <property type="entry name" value="Calcineurin-like_PHP"/>
</dbReference>
<reference evidence="6" key="1">
    <citation type="submission" date="2016-10" db="EMBL/GenBank/DDBJ databases">
        <authorList>
            <person name="Varghese N."/>
            <person name="Submissions S."/>
        </authorList>
    </citation>
    <scope>NUCLEOTIDE SEQUENCE [LARGE SCALE GENOMIC DNA]</scope>
    <source>
        <strain evidence="6">CGMCC 1.6763</strain>
    </source>
</reference>
<evidence type="ECO:0000256" key="1">
    <source>
        <dbReference type="ARBA" id="ARBA00022729"/>
    </source>
</evidence>
<dbReference type="Gene3D" id="3.90.780.10">
    <property type="entry name" value="5'-Nucleotidase, C-terminal domain"/>
    <property type="match status" value="1"/>
</dbReference>
<keyword evidence="6" id="KW-1185">Reference proteome</keyword>
<dbReference type="Pfam" id="PF02872">
    <property type="entry name" value="5_nucleotid_C"/>
    <property type="match status" value="1"/>
</dbReference>
<keyword evidence="2" id="KW-0378">Hydrolase</keyword>
<comment type="similarity">
    <text evidence="2">Belongs to the 5'-nucleotidase family.</text>
</comment>
<dbReference type="GO" id="GO:0046872">
    <property type="term" value="F:metal ion binding"/>
    <property type="evidence" value="ECO:0007669"/>
    <property type="project" value="InterPro"/>
</dbReference>